<dbReference type="CDD" id="cd06257">
    <property type="entry name" value="DnaJ"/>
    <property type="match status" value="1"/>
</dbReference>
<proteinExistence type="predicted"/>
<dbReference type="Pfam" id="PF00226">
    <property type="entry name" value="DnaJ"/>
    <property type="match status" value="1"/>
</dbReference>
<dbReference type="SMART" id="SM00028">
    <property type="entry name" value="TPR"/>
    <property type="match status" value="2"/>
</dbReference>
<evidence type="ECO:0000259" key="3">
    <source>
        <dbReference type="PROSITE" id="PS50076"/>
    </source>
</evidence>
<dbReference type="Proteomes" id="UP000315995">
    <property type="component" value="Chromosome"/>
</dbReference>
<feature type="region of interest" description="Disordered" evidence="2">
    <location>
        <begin position="69"/>
        <end position="135"/>
    </location>
</feature>
<reference evidence="4 5" key="1">
    <citation type="submission" date="2019-06" db="EMBL/GenBank/DDBJ databases">
        <title>Persicimonas caeni gen. nov., sp. nov., a predatory bacterium isolated from solar saltern.</title>
        <authorList>
            <person name="Wang S."/>
        </authorList>
    </citation>
    <scope>NUCLEOTIDE SEQUENCE [LARGE SCALE GENOMIC DNA]</scope>
    <source>
        <strain evidence="4 5">YN101</strain>
    </source>
</reference>
<dbReference type="InterPro" id="IPR019734">
    <property type="entry name" value="TPR_rpt"/>
</dbReference>
<accession>A0A5B8YFP0</accession>
<keyword evidence="5" id="KW-1185">Reference proteome</keyword>
<dbReference type="PANTHER" id="PTHR44145">
    <property type="entry name" value="DNAJ HOMOLOG SUBFAMILY A MEMBER 3, MITOCHONDRIAL"/>
    <property type="match status" value="1"/>
</dbReference>
<dbReference type="SUPFAM" id="SSF48452">
    <property type="entry name" value="TPR-like"/>
    <property type="match status" value="1"/>
</dbReference>
<accession>A0A4Y6Q0X7</accession>
<feature type="compositionally biased region" description="Low complexity" evidence="2">
    <location>
        <begin position="79"/>
        <end position="91"/>
    </location>
</feature>
<evidence type="ECO:0000313" key="5">
    <source>
        <dbReference type="Proteomes" id="UP000315995"/>
    </source>
</evidence>
<dbReference type="PANTHER" id="PTHR44145:SF3">
    <property type="entry name" value="DNAJ HOMOLOG SUBFAMILY A MEMBER 3, MITOCHONDRIAL"/>
    <property type="match status" value="1"/>
</dbReference>
<sequence length="403" mass="44090">MIDENAAPTPNPGVDFSSLSPSPTPEQYFLLSRLDGKLTVGELCKISGMGRQRTLEALEALATSGVIDLPGFTPPTNPSDAASSSAGADSSVTETAQARPSNKKRANKKGRADKGAKSSRNSRSSKKSSKKKKVEPNYPIPLEQFEFDERLLSQDVVLDDAHRRELICLHAQMSQMTFYDIFGLDSDASKKDIKKAYFRMSKRYHPDKFFRKEMGDFGPMLETVFKEITKAYRTLSSKRKRKDYDSELAAQTSEVRQSNPGVAAQTSSHGQPASDVDPGEQNKRKAAAVLLMRRAEKLQAQGEYSAAAGEYRKALALNRDGELAVRVACMLLDEAEMAKDALSFGRAALKLDADEASARLVLARAHEALGAESSAITEYEKVLLVSPEHPRAKARLQELGANG</sequence>
<evidence type="ECO:0000313" key="4">
    <source>
        <dbReference type="EMBL" id="QDG54172.1"/>
    </source>
</evidence>
<dbReference type="AlphaFoldDB" id="A0A4Y6Q0X7"/>
<dbReference type="SMART" id="SM00271">
    <property type="entry name" value="DnaJ"/>
    <property type="match status" value="1"/>
</dbReference>
<dbReference type="InterPro" id="IPR036869">
    <property type="entry name" value="J_dom_sf"/>
</dbReference>
<feature type="compositionally biased region" description="Basic residues" evidence="2">
    <location>
        <begin position="123"/>
        <end position="133"/>
    </location>
</feature>
<feature type="region of interest" description="Disordered" evidence="2">
    <location>
        <begin position="1"/>
        <end position="26"/>
    </location>
</feature>
<dbReference type="RefSeq" id="WP_141200616.1">
    <property type="nucleotide sequence ID" value="NZ_CP041186.1"/>
</dbReference>
<dbReference type="InterPro" id="IPR051938">
    <property type="entry name" value="Apopto_cytoskel_mod"/>
</dbReference>
<evidence type="ECO:0000256" key="1">
    <source>
        <dbReference type="ARBA" id="ARBA00023186"/>
    </source>
</evidence>
<dbReference type="Gene3D" id="1.10.287.110">
    <property type="entry name" value="DnaJ domain"/>
    <property type="match status" value="1"/>
</dbReference>
<evidence type="ECO:0000256" key="2">
    <source>
        <dbReference type="SAM" id="MobiDB-lite"/>
    </source>
</evidence>
<dbReference type="EMBL" id="CP041186">
    <property type="protein sequence ID" value="QDG54172.1"/>
    <property type="molecule type" value="Genomic_DNA"/>
</dbReference>
<keyword evidence="1" id="KW-0143">Chaperone</keyword>
<dbReference type="SUPFAM" id="SSF46565">
    <property type="entry name" value="Chaperone J-domain"/>
    <property type="match status" value="1"/>
</dbReference>
<feature type="compositionally biased region" description="Polar residues" evidence="2">
    <location>
        <begin position="249"/>
        <end position="271"/>
    </location>
</feature>
<protein>
    <submittedName>
        <fullName evidence="4">J domain-containing protein</fullName>
    </submittedName>
</protein>
<feature type="region of interest" description="Disordered" evidence="2">
    <location>
        <begin position="243"/>
        <end position="282"/>
    </location>
</feature>
<name>A0A4Y6Q0X7_PERCE</name>
<feature type="domain" description="J" evidence="3">
    <location>
        <begin position="177"/>
        <end position="248"/>
    </location>
</feature>
<dbReference type="Gene3D" id="1.25.40.10">
    <property type="entry name" value="Tetratricopeptide repeat domain"/>
    <property type="match status" value="1"/>
</dbReference>
<dbReference type="OrthoDB" id="5513657at2"/>
<organism evidence="4 5">
    <name type="scientific">Persicimonas caeni</name>
    <dbReference type="NCBI Taxonomy" id="2292766"/>
    <lineage>
        <taxon>Bacteria</taxon>
        <taxon>Deltaproteobacteria</taxon>
        <taxon>Bradymonadales</taxon>
        <taxon>Bradymonadaceae</taxon>
        <taxon>Persicimonas</taxon>
    </lineage>
</organism>
<dbReference type="PROSITE" id="PS50076">
    <property type="entry name" value="DNAJ_2"/>
    <property type="match status" value="1"/>
</dbReference>
<dbReference type="InterPro" id="IPR001623">
    <property type="entry name" value="DnaJ_domain"/>
</dbReference>
<dbReference type="InterPro" id="IPR011990">
    <property type="entry name" value="TPR-like_helical_dom_sf"/>
</dbReference>
<gene>
    <name evidence="4" type="ORF">FIV42_26545</name>
</gene>
<dbReference type="PRINTS" id="PR00625">
    <property type="entry name" value="JDOMAIN"/>
</dbReference>